<accession>A0ABV0KQF5</accession>
<keyword evidence="1" id="KW-1133">Transmembrane helix</keyword>
<dbReference type="RefSeq" id="WP_190446298.1">
    <property type="nucleotide sequence ID" value="NZ_JAMPLM010000035.1"/>
</dbReference>
<evidence type="ECO:0000313" key="2">
    <source>
        <dbReference type="EMBL" id="MEP1061477.1"/>
    </source>
</evidence>
<proteinExistence type="predicted"/>
<protein>
    <submittedName>
        <fullName evidence="2">Uncharacterized protein</fullName>
    </submittedName>
</protein>
<name>A0ABV0KQF5_9CYAN</name>
<dbReference type="EMBL" id="JAMPLM010000035">
    <property type="protein sequence ID" value="MEP1061477.1"/>
    <property type="molecule type" value="Genomic_DNA"/>
</dbReference>
<reference evidence="2 3" key="1">
    <citation type="submission" date="2022-04" db="EMBL/GenBank/DDBJ databases">
        <title>Positive selection, recombination, and allopatry shape intraspecific diversity of widespread and dominant cyanobacteria.</title>
        <authorList>
            <person name="Wei J."/>
            <person name="Shu W."/>
            <person name="Hu C."/>
        </authorList>
    </citation>
    <scope>NUCLEOTIDE SEQUENCE [LARGE SCALE GENOMIC DNA]</scope>
    <source>
        <strain evidence="2 3">AS-A4</strain>
    </source>
</reference>
<keyword evidence="1" id="KW-0472">Membrane</keyword>
<dbReference type="Proteomes" id="UP001476950">
    <property type="component" value="Unassembled WGS sequence"/>
</dbReference>
<organism evidence="2 3">
    <name type="scientific">Stenomitos frigidus AS-A4</name>
    <dbReference type="NCBI Taxonomy" id="2933935"/>
    <lineage>
        <taxon>Bacteria</taxon>
        <taxon>Bacillati</taxon>
        <taxon>Cyanobacteriota</taxon>
        <taxon>Cyanophyceae</taxon>
        <taxon>Leptolyngbyales</taxon>
        <taxon>Leptolyngbyaceae</taxon>
        <taxon>Stenomitos</taxon>
    </lineage>
</organism>
<comment type="caution">
    <text evidence="2">The sequence shown here is derived from an EMBL/GenBank/DDBJ whole genome shotgun (WGS) entry which is preliminary data.</text>
</comment>
<feature type="transmembrane region" description="Helical" evidence="1">
    <location>
        <begin position="39"/>
        <end position="61"/>
    </location>
</feature>
<evidence type="ECO:0000256" key="1">
    <source>
        <dbReference type="SAM" id="Phobius"/>
    </source>
</evidence>
<keyword evidence="1" id="KW-0812">Transmembrane</keyword>
<sequence>MPSSRPLSFSLAVEAVCKPQDGHTESSSNPGKHQAKPSLLLSLLATLALVLSSTTVAVQAFQPL</sequence>
<keyword evidence="3" id="KW-1185">Reference proteome</keyword>
<gene>
    <name evidence="2" type="ORF">NDI38_23900</name>
</gene>
<evidence type="ECO:0000313" key="3">
    <source>
        <dbReference type="Proteomes" id="UP001476950"/>
    </source>
</evidence>